<reference evidence="2 3" key="1">
    <citation type="submission" date="2014-04" db="EMBL/GenBank/DDBJ databases">
        <authorList>
            <person name="Sears C."/>
            <person name="Carroll K."/>
            <person name="Sack B.R."/>
            <person name="Qadri F."/>
            <person name="Myers L.L."/>
            <person name="Chung G.-T."/>
            <person name="Escheverria P."/>
            <person name="Fraser C.M."/>
            <person name="Sadzewicz L."/>
            <person name="Shefchek K.A."/>
            <person name="Tallon L."/>
            <person name="Das S.P."/>
            <person name="Daugherty S."/>
            <person name="Mongodin E.F."/>
        </authorList>
    </citation>
    <scope>NUCLEOTIDE SEQUENCE [LARGE SCALE GENOMIC DNA]</scope>
    <source>
        <strain evidence="2 3">3975 RP4</strain>
    </source>
</reference>
<organism evidence="2 3">
    <name type="scientific">Phocaeicola vulgatus str. 3975 RP4</name>
    <dbReference type="NCBI Taxonomy" id="1339352"/>
    <lineage>
        <taxon>Bacteria</taxon>
        <taxon>Pseudomonadati</taxon>
        <taxon>Bacteroidota</taxon>
        <taxon>Bacteroidia</taxon>
        <taxon>Bacteroidales</taxon>
        <taxon>Bacteroidaceae</taxon>
        <taxon>Phocaeicola</taxon>
    </lineage>
</organism>
<protein>
    <submittedName>
        <fullName evidence="2">Putative membrane protein</fullName>
    </submittedName>
</protein>
<keyword evidence="1" id="KW-0472">Membrane</keyword>
<evidence type="ECO:0000256" key="1">
    <source>
        <dbReference type="SAM" id="Phobius"/>
    </source>
</evidence>
<accession>A0A069SGS6</accession>
<keyword evidence="1" id="KW-1133">Transmembrane helix</keyword>
<comment type="caution">
    <text evidence="2">The sequence shown here is derived from an EMBL/GenBank/DDBJ whole genome shotgun (WGS) entry which is preliminary data.</text>
</comment>
<evidence type="ECO:0000313" key="2">
    <source>
        <dbReference type="EMBL" id="KDS53654.1"/>
    </source>
</evidence>
<feature type="transmembrane region" description="Helical" evidence="1">
    <location>
        <begin position="15"/>
        <end position="35"/>
    </location>
</feature>
<name>A0A069SGS6_PHOVU</name>
<gene>
    <name evidence="2" type="ORF">M099_2069</name>
</gene>
<sequence>MCVMKKRSFLDTESLSALEAVAIIVLFFALITWILDL</sequence>
<evidence type="ECO:0000313" key="3">
    <source>
        <dbReference type="Proteomes" id="UP000027661"/>
    </source>
</evidence>
<proteinExistence type="predicted"/>
<dbReference type="PATRIC" id="fig|1339352.3.peg.1996"/>
<dbReference type="EMBL" id="JNHM01000028">
    <property type="protein sequence ID" value="KDS53654.1"/>
    <property type="molecule type" value="Genomic_DNA"/>
</dbReference>
<dbReference type="AlphaFoldDB" id="A0A069SGS6"/>
<dbReference type="Proteomes" id="UP000027661">
    <property type="component" value="Unassembled WGS sequence"/>
</dbReference>
<keyword evidence="1" id="KW-0812">Transmembrane</keyword>